<dbReference type="Pfam" id="PF01553">
    <property type="entry name" value="Acyltransferase"/>
    <property type="match status" value="1"/>
</dbReference>
<dbReference type="InterPro" id="IPR002123">
    <property type="entry name" value="Plipid/glycerol_acylTrfase"/>
</dbReference>
<dbReference type="GO" id="GO:0016746">
    <property type="term" value="F:acyltransferase activity"/>
    <property type="evidence" value="ECO:0007669"/>
    <property type="project" value="UniProtKB-KW"/>
</dbReference>
<dbReference type="Proteomes" id="UP000305675">
    <property type="component" value="Unassembled WGS sequence"/>
</dbReference>
<evidence type="ECO:0000259" key="2">
    <source>
        <dbReference type="SMART" id="SM00563"/>
    </source>
</evidence>
<name>A0A4U1BPB2_9GAMM</name>
<accession>A0A4U1BPB2</accession>
<evidence type="ECO:0000256" key="1">
    <source>
        <dbReference type="SAM" id="Phobius"/>
    </source>
</evidence>
<reference evidence="3 4" key="1">
    <citation type="submission" date="2019-04" db="EMBL/GenBank/DDBJ databases">
        <authorList>
            <person name="Hwang J.C."/>
        </authorList>
    </citation>
    <scope>NUCLEOTIDE SEQUENCE [LARGE SCALE GENOMIC DNA]</scope>
    <source>
        <strain evidence="3 4">IMCC35002</strain>
    </source>
</reference>
<organism evidence="3 4">
    <name type="scientific">Ferrimonas aestuarii</name>
    <dbReference type="NCBI Taxonomy" id="2569539"/>
    <lineage>
        <taxon>Bacteria</taxon>
        <taxon>Pseudomonadati</taxon>
        <taxon>Pseudomonadota</taxon>
        <taxon>Gammaproteobacteria</taxon>
        <taxon>Alteromonadales</taxon>
        <taxon>Ferrimonadaceae</taxon>
        <taxon>Ferrimonas</taxon>
    </lineage>
</organism>
<evidence type="ECO:0000313" key="4">
    <source>
        <dbReference type="Proteomes" id="UP000305675"/>
    </source>
</evidence>
<dbReference type="NCBIfam" id="NF010621">
    <property type="entry name" value="PRK14014.1"/>
    <property type="match status" value="1"/>
</dbReference>
<dbReference type="SUPFAM" id="SSF69593">
    <property type="entry name" value="Glycerol-3-phosphate (1)-acyltransferase"/>
    <property type="match status" value="1"/>
</dbReference>
<comment type="caution">
    <text evidence="3">The sequence shown here is derived from an EMBL/GenBank/DDBJ whole genome shotgun (WGS) entry which is preliminary data.</text>
</comment>
<feature type="domain" description="Phospholipid/glycerol acyltransferase" evidence="2">
    <location>
        <begin position="83"/>
        <end position="225"/>
    </location>
</feature>
<dbReference type="RefSeq" id="WP_136862940.1">
    <property type="nucleotide sequence ID" value="NZ_SWCJ01000004.1"/>
</dbReference>
<protein>
    <submittedName>
        <fullName evidence="3">Acyltransferase</fullName>
    </submittedName>
</protein>
<keyword evidence="4" id="KW-1185">Reference proteome</keyword>
<dbReference type="CDD" id="cd07990">
    <property type="entry name" value="LPLAT_LCLAT1-like"/>
    <property type="match status" value="1"/>
</dbReference>
<sequence>MSTLTGVLAFCGYVINTLFWFPLVFGLGLVKLIPIAPLRRFCSWAVDRCATAWISINNLNQKLLSGTQVVVGKLPELSPKQWYLLISNHQSWVDILVLQRVFNHRIPFLKFFLKAELIFVPFIGLCWWALDFPFMRRFSKAYLEKHPNMKGKDIEATRKACDKYKNSPVTITNFVEGTRFTESKHKRQNSPFDQLLRPKVGGVAFTLDAMSGQLQQLLNVTIHYPYGIPTFWQFLKGQVPQIDVSVSTHSLEPLLNWRYQTPEDKIRFQTWLNDLWQEKDRQLNELSNNGKS</sequence>
<dbReference type="PANTHER" id="PTHR10983:SF16">
    <property type="entry name" value="LYSOCARDIOLIPIN ACYLTRANSFERASE 1"/>
    <property type="match status" value="1"/>
</dbReference>
<evidence type="ECO:0000313" key="3">
    <source>
        <dbReference type="EMBL" id="TKB56211.1"/>
    </source>
</evidence>
<proteinExistence type="predicted"/>
<keyword evidence="1" id="KW-1133">Transmembrane helix</keyword>
<keyword evidence="3" id="KW-0012">Acyltransferase</keyword>
<keyword evidence="1" id="KW-0812">Transmembrane</keyword>
<keyword evidence="3" id="KW-0808">Transferase</keyword>
<feature type="transmembrane region" description="Helical" evidence="1">
    <location>
        <begin position="6"/>
        <end position="30"/>
    </location>
</feature>
<dbReference type="AlphaFoldDB" id="A0A4U1BPB2"/>
<dbReference type="EMBL" id="SWCJ01000004">
    <property type="protein sequence ID" value="TKB56211.1"/>
    <property type="molecule type" value="Genomic_DNA"/>
</dbReference>
<dbReference type="PANTHER" id="PTHR10983">
    <property type="entry name" value="1-ACYLGLYCEROL-3-PHOSPHATE ACYLTRANSFERASE-RELATED"/>
    <property type="match status" value="1"/>
</dbReference>
<gene>
    <name evidence="3" type="ORF">FCL42_08330</name>
</gene>
<dbReference type="SMART" id="SM00563">
    <property type="entry name" value="PlsC"/>
    <property type="match status" value="1"/>
</dbReference>
<dbReference type="OrthoDB" id="319710at2"/>
<keyword evidence="1" id="KW-0472">Membrane</keyword>